<feature type="compositionally biased region" description="Basic and acidic residues" evidence="1">
    <location>
        <begin position="157"/>
        <end position="167"/>
    </location>
</feature>
<proteinExistence type="predicted"/>
<feature type="compositionally biased region" description="Acidic residues" evidence="1">
    <location>
        <begin position="168"/>
        <end position="194"/>
    </location>
</feature>
<dbReference type="AlphaFoldDB" id="A0AAV7HRF4"/>
<gene>
    <name evidence="2" type="ORF">KQX54_001756</name>
</gene>
<name>A0AAV7HRF4_COTGL</name>
<dbReference type="Proteomes" id="UP000826195">
    <property type="component" value="Unassembled WGS sequence"/>
</dbReference>
<accession>A0AAV7HRF4</accession>
<dbReference type="EMBL" id="JAHXZJ010002983">
    <property type="protein sequence ID" value="KAH0533809.1"/>
    <property type="molecule type" value="Genomic_DNA"/>
</dbReference>
<keyword evidence="3" id="KW-1185">Reference proteome</keyword>
<comment type="caution">
    <text evidence="2">The sequence shown here is derived from an EMBL/GenBank/DDBJ whole genome shotgun (WGS) entry which is preliminary data.</text>
</comment>
<evidence type="ECO:0000256" key="1">
    <source>
        <dbReference type="SAM" id="MobiDB-lite"/>
    </source>
</evidence>
<evidence type="ECO:0000313" key="2">
    <source>
        <dbReference type="EMBL" id="KAH0533809.1"/>
    </source>
</evidence>
<sequence length="271" mass="31036">MSTNRSVENKNNEKNLFALVKWVGGTYDKTCTAGVPVEWIFDFDPKTFNLNDDDESYVVEWRDGKQPKNGWTHFDAQVLQISDNIKTLKKQITIFEGIVSPLRPVKTLKSLKALKDKKENVKVPELVLPHKRKPGSVNDTEASTSGLSEKNSGSRRGTIENDNSRNDQEEDNSGEHIEEEVVETSSSENEDNDETTFSQRSQRNEGTEIIMRTLLKLRKEIKDVRETQVNMMNAQMNQGAQNENRNDQSYGHLDFPGKKRTIYNRLMKDLP</sequence>
<reference evidence="2 3" key="1">
    <citation type="journal article" date="2021" name="J. Hered.">
        <title>A chromosome-level genome assembly of the parasitoid wasp, Cotesia glomerata (Hymenoptera: Braconidae).</title>
        <authorList>
            <person name="Pinto B.J."/>
            <person name="Weis J.J."/>
            <person name="Gamble T."/>
            <person name="Ode P.J."/>
            <person name="Paul R."/>
            <person name="Zaspel J.M."/>
        </authorList>
    </citation>
    <scope>NUCLEOTIDE SEQUENCE [LARGE SCALE GENOMIC DNA]</scope>
    <source>
        <strain evidence="2">CgM1</strain>
    </source>
</reference>
<evidence type="ECO:0000313" key="3">
    <source>
        <dbReference type="Proteomes" id="UP000826195"/>
    </source>
</evidence>
<protein>
    <submittedName>
        <fullName evidence="2">Uncharacterized protein</fullName>
    </submittedName>
</protein>
<feature type="compositionally biased region" description="Polar residues" evidence="1">
    <location>
        <begin position="137"/>
        <end position="155"/>
    </location>
</feature>
<feature type="region of interest" description="Disordered" evidence="1">
    <location>
        <begin position="124"/>
        <end position="205"/>
    </location>
</feature>
<organism evidence="2 3">
    <name type="scientific">Cotesia glomerata</name>
    <name type="common">Lepidopteran parasitic wasp</name>
    <name type="synonym">Apanteles glomeratus</name>
    <dbReference type="NCBI Taxonomy" id="32391"/>
    <lineage>
        <taxon>Eukaryota</taxon>
        <taxon>Metazoa</taxon>
        <taxon>Ecdysozoa</taxon>
        <taxon>Arthropoda</taxon>
        <taxon>Hexapoda</taxon>
        <taxon>Insecta</taxon>
        <taxon>Pterygota</taxon>
        <taxon>Neoptera</taxon>
        <taxon>Endopterygota</taxon>
        <taxon>Hymenoptera</taxon>
        <taxon>Apocrita</taxon>
        <taxon>Ichneumonoidea</taxon>
        <taxon>Braconidae</taxon>
        <taxon>Microgastrinae</taxon>
        <taxon>Cotesia</taxon>
    </lineage>
</organism>